<evidence type="ECO:0008006" key="3">
    <source>
        <dbReference type="Google" id="ProtNLM"/>
    </source>
</evidence>
<dbReference type="RefSeq" id="WP_272650193.1">
    <property type="nucleotide sequence ID" value="NZ_JAZDDG010000002.1"/>
</dbReference>
<proteinExistence type="predicted"/>
<name>A0ABU7IQX2_9FLAO</name>
<organism evidence="1 2">
    <name type="scientific">Maribacter cobaltidurans</name>
    <dbReference type="NCBI Taxonomy" id="1178778"/>
    <lineage>
        <taxon>Bacteria</taxon>
        <taxon>Pseudomonadati</taxon>
        <taxon>Bacteroidota</taxon>
        <taxon>Flavobacteriia</taxon>
        <taxon>Flavobacteriales</taxon>
        <taxon>Flavobacteriaceae</taxon>
        <taxon>Maribacter</taxon>
    </lineage>
</organism>
<sequence length="363" mass="41270">MKTRYWSLFVLLLIQVFISCNKESYELEQGPKEKSLEANTEIADLMLRVSMNDGSNDNILDMANCFNIQLPINVEANGQEMTIESEADFNRIEDIFDAFTSDEDILNITFPITIIKNDFSELQITDNNELSNLASECNGENIEDDDIECIDFKYPISASTFDINTELTNRISIANDKQLFELINSLNVSLVINMEFPIFVRLFNGNELEINDLISLEDIITEAKDDCDEEDDFDYNDEEDEEDEDEINLTESQFTELLTVCNWSAEEVTLDGENETSSYSTYSFSFNMDGTILAENMDTTVTGTWSITSQSNDNLSLLVLNMDSPLTGLNIQWTLVEVNDEDDGTRIEIESGSNELKLKKECD</sequence>
<accession>A0ABU7IQX2</accession>
<keyword evidence="2" id="KW-1185">Reference proteome</keyword>
<evidence type="ECO:0000313" key="2">
    <source>
        <dbReference type="Proteomes" id="UP001356308"/>
    </source>
</evidence>
<dbReference type="EMBL" id="JAZDDG010000002">
    <property type="protein sequence ID" value="MEE1975367.1"/>
    <property type="molecule type" value="Genomic_DNA"/>
</dbReference>
<evidence type="ECO:0000313" key="1">
    <source>
        <dbReference type="EMBL" id="MEE1975367.1"/>
    </source>
</evidence>
<gene>
    <name evidence="1" type="ORF">V1I91_04770</name>
</gene>
<dbReference type="Proteomes" id="UP001356308">
    <property type="component" value="Unassembled WGS sequence"/>
</dbReference>
<reference evidence="1 2" key="1">
    <citation type="submission" date="2024-01" db="EMBL/GenBank/DDBJ databases">
        <title>Maribacter spp. originated from different algae showed divergent polysaccharides utilization ability.</title>
        <authorList>
            <person name="Wang H."/>
            <person name="Wu Y."/>
        </authorList>
    </citation>
    <scope>NUCLEOTIDE SEQUENCE [LARGE SCALE GENOMIC DNA]</scope>
    <source>
        <strain evidence="1 2">PR1</strain>
    </source>
</reference>
<dbReference type="PROSITE" id="PS51257">
    <property type="entry name" value="PROKAR_LIPOPROTEIN"/>
    <property type="match status" value="1"/>
</dbReference>
<comment type="caution">
    <text evidence="1">The sequence shown here is derived from an EMBL/GenBank/DDBJ whole genome shotgun (WGS) entry which is preliminary data.</text>
</comment>
<protein>
    <recommendedName>
        <fullName evidence="3">Lipocalin-like domain-containing protein</fullName>
    </recommendedName>
</protein>